<name>A0A1J7JLN2_9PEZI</name>
<evidence type="ECO:0000313" key="3">
    <source>
        <dbReference type="Proteomes" id="UP000182658"/>
    </source>
</evidence>
<dbReference type="InParanoid" id="A0A1J7JLN2"/>
<organism evidence="2 3">
    <name type="scientific">Coniochaeta ligniaria NRRL 30616</name>
    <dbReference type="NCBI Taxonomy" id="1408157"/>
    <lineage>
        <taxon>Eukaryota</taxon>
        <taxon>Fungi</taxon>
        <taxon>Dikarya</taxon>
        <taxon>Ascomycota</taxon>
        <taxon>Pezizomycotina</taxon>
        <taxon>Sordariomycetes</taxon>
        <taxon>Sordariomycetidae</taxon>
        <taxon>Coniochaetales</taxon>
        <taxon>Coniochaetaceae</taxon>
        <taxon>Coniochaeta</taxon>
    </lineage>
</organism>
<reference evidence="2 3" key="1">
    <citation type="submission" date="2016-10" db="EMBL/GenBank/DDBJ databases">
        <title>Draft genome sequence of Coniochaeta ligniaria NRRL30616, a lignocellulolytic fungus for bioabatement of inhibitors in plant biomass hydrolysates.</title>
        <authorList>
            <consortium name="DOE Joint Genome Institute"/>
            <person name="Jimenez D.J."/>
            <person name="Hector R.E."/>
            <person name="Riley R."/>
            <person name="Sun H."/>
            <person name="Grigoriev I.V."/>
            <person name="Van Elsas J.D."/>
            <person name="Nichols N.N."/>
        </authorList>
    </citation>
    <scope>NUCLEOTIDE SEQUENCE [LARGE SCALE GENOMIC DNA]</scope>
    <source>
        <strain evidence="2 3">NRRL 30616</strain>
    </source>
</reference>
<keyword evidence="3" id="KW-1185">Reference proteome</keyword>
<protein>
    <submittedName>
        <fullName evidence="2">Uncharacterized protein</fullName>
    </submittedName>
</protein>
<evidence type="ECO:0000256" key="1">
    <source>
        <dbReference type="SAM" id="MobiDB-lite"/>
    </source>
</evidence>
<dbReference type="Proteomes" id="UP000182658">
    <property type="component" value="Unassembled WGS sequence"/>
</dbReference>
<feature type="compositionally biased region" description="Pro residues" evidence="1">
    <location>
        <begin position="21"/>
        <end position="33"/>
    </location>
</feature>
<feature type="compositionally biased region" description="Low complexity" evidence="1">
    <location>
        <begin position="34"/>
        <end position="45"/>
    </location>
</feature>
<feature type="region of interest" description="Disordered" evidence="1">
    <location>
        <begin position="1"/>
        <end position="90"/>
    </location>
</feature>
<feature type="region of interest" description="Disordered" evidence="1">
    <location>
        <begin position="168"/>
        <end position="192"/>
    </location>
</feature>
<proteinExistence type="predicted"/>
<gene>
    <name evidence="2" type="ORF">CONLIGDRAFT_638679</name>
</gene>
<sequence length="192" mass="21163">MSHNRKGTQEVTFRARVPCITDPPLPPTPPQPQPVQQQASSSLTTSPPPASLDRESDPSQVQSPEPVRLDSPEEPQFSQDIPVPRDRAKPGILGLCFRGDPPDVDPARIEELGVCLSPFQELLLGAALEAGVFTLEQAPKWRAAALIQEAMKQAEDDERRIEFLRLAGLIPEEEPAEETEEDEEADAEDEEK</sequence>
<evidence type="ECO:0000313" key="2">
    <source>
        <dbReference type="EMBL" id="OIW34305.1"/>
    </source>
</evidence>
<accession>A0A1J7JLN2</accession>
<dbReference type="AlphaFoldDB" id="A0A1J7JLN2"/>
<feature type="compositionally biased region" description="Acidic residues" evidence="1">
    <location>
        <begin position="171"/>
        <end position="192"/>
    </location>
</feature>
<dbReference type="EMBL" id="KV875093">
    <property type="protein sequence ID" value="OIW34305.1"/>
    <property type="molecule type" value="Genomic_DNA"/>
</dbReference>